<feature type="signal peptide" evidence="1">
    <location>
        <begin position="1"/>
        <end position="18"/>
    </location>
</feature>
<evidence type="ECO:0000259" key="2">
    <source>
        <dbReference type="PROSITE" id="PS51677"/>
    </source>
</evidence>
<evidence type="ECO:0000256" key="1">
    <source>
        <dbReference type="SAM" id="SignalP"/>
    </source>
</evidence>
<dbReference type="PATRIC" id="fig|857265.3.peg.749"/>
<sequence>MFRFLFAFCLCAARVVHADPAAAPIPPVRFILTFDDGPSLWRSAPTARIVQQLQDNPVTPNIKAVFFVQTAHPAHGGSPAGQALERQSCQQGHLLGVHSGSPRGHIPHPLMSPEELLQSLQQGIRDIEAQCGTQAGVVRPPDWEFNDSTLATYRQAGLAMLQTDVSANDGKIYGWNISLRRRSHMHDALAVVLRAWQAGKLPVVEGVTPVIAAFHDVNPYTATHMTEYLQILVEESKNVGLPLDATPFYTNTEQLRAATLARANGPGYVCDGASRSVTLRERLFGPPEAMTKGCLP</sequence>
<dbReference type="AlphaFoldDB" id="A0A0N0XME8"/>
<dbReference type="Gene3D" id="3.20.20.370">
    <property type="entry name" value="Glycoside hydrolase/deacetylase"/>
    <property type="match status" value="1"/>
</dbReference>
<keyword evidence="4" id="KW-1185">Reference proteome</keyword>
<dbReference type="Proteomes" id="UP000037939">
    <property type="component" value="Unassembled WGS sequence"/>
</dbReference>
<proteinExistence type="predicted"/>
<accession>A0A0N0XME8</accession>
<reference evidence="3 4" key="1">
    <citation type="submission" date="2015-07" db="EMBL/GenBank/DDBJ databases">
        <title>Draft genome sequence of the Amantichitinum ursilacus IGB-41, a new chitin-degrading bacterium.</title>
        <authorList>
            <person name="Kirstahler P."/>
            <person name="Guenther M."/>
            <person name="Grumaz C."/>
            <person name="Rupp S."/>
            <person name="Zibek S."/>
            <person name="Sohn K."/>
        </authorList>
    </citation>
    <scope>NUCLEOTIDE SEQUENCE [LARGE SCALE GENOMIC DNA]</scope>
    <source>
        <strain evidence="3 4">IGB-41</strain>
    </source>
</reference>
<dbReference type="Pfam" id="PF01522">
    <property type="entry name" value="Polysacc_deac_1"/>
    <property type="match status" value="1"/>
</dbReference>
<name>A0A0N0XME8_9NEIS</name>
<dbReference type="EMBL" id="LAQT01000002">
    <property type="protein sequence ID" value="KPC54639.1"/>
    <property type="molecule type" value="Genomic_DNA"/>
</dbReference>
<dbReference type="SUPFAM" id="SSF88713">
    <property type="entry name" value="Glycoside hydrolase/deacetylase"/>
    <property type="match status" value="1"/>
</dbReference>
<dbReference type="STRING" id="857265.WG78_03670"/>
<feature type="domain" description="NodB homology" evidence="2">
    <location>
        <begin position="28"/>
        <end position="244"/>
    </location>
</feature>
<gene>
    <name evidence="3" type="ORF">WG78_03670</name>
</gene>
<comment type="caution">
    <text evidence="3">The sequence shown here is derived from an EMBL/GenBank/DDBJ whole genome shotgun (WGS) entry which is preliminary data.</text>
</comment>
<dbReference type="CDD" id="cd10917">
    <property type="entry name" value="CE4_NodB_like_6s_7s"/>
    <property type="match status" value="1"/>
</dbReference>
<dbReference type="GO" id="GO:0016810">
    <property type="term" value="F:hydrolase activity, acting on carbon-nitrogen (but not peptide) bonds"/>
    <property type="evidence" value="ECO:0007669"/>
    <property type="project" value="InterPro"/>
</dbReference>
<dbReference type="GO" id="GO:0005975">
    <property type="term" value="P:carbohydrate metabolic process"/>
    <property type="evidence" value="ECO:0007669"/>
    <property type="project" value="InterPro"/>
</dbReference>
<organism evidence="3 4">
    <name type="scientific">Amantichitinum ursilacus</name>
    <dbReference type="NCBI Taxonomy" id="857265"/>
    <lineage>
        <taxon>Bacteria</taxon>
        <taxon>Pseudomonadati</taxon>
        <taxon>Pseudomonadota</taxon>
        <taxon>Betaproteobacteria</taxon>
        <taxon>Neisseriales</taxon>
        <taxon>Chitinibacteraceae</taxon>
        <taxon>Amantichitinum</taxon>
    </lineage>
</organism>
<dbReference type="InterPro" id="IPR002509">
    <property type="entry name" value="NODB_dom"/>
</dbReference>
<dbReference type="InterPro" id="IPR011330">
    <property type="entry name" value="Glyco_hydro/deAcase_b/a-brl"/>
</dbReference>
<dbReference type="PANTHER" id="PTHR10587">
    <property type="entry name" value="GLYCOSYL TRANSFERASE-RELATED"/>
    <property type="match status" value="1"/>
</dbReference>
<dbReference type="PROSITE" id="PS51677">
    <property type="entry name" value="NODB"/>
    <property type="match status" value="1"/>
</dbReference>
<dbReference type="RefSeq" id="WP_053936422.1">
    <property type="nucleotide sequence ID" value="NZ_LAQT01000002.1"/>
</dbReference>
<keyword evidence="1" id="KW-0732">Signal</keyword>
<protein>
    <submittedName>
        <fullName evidence="3">Polysaccharide deacetylase</fullName>
    </submittedName>
</protein>
<feature type="chain" id="PRO_5005863192" evidence="1">
    <location>
        <begin position="19"/>
        <end position="296"/>
    </location>
</feature>
<evidence type="ECO:0000313" key="4">
    <source>
        <dbReference type="Proteomes" id="UP000037939"/>
    </source>
</evidence>
<dbReference type="InterPro" id="IPR050248">
    <property type="entry name" value="Polysacc_deacetylase_ArnD"/>
</dbReference>
<evidence type="ECO:0000313" key="3">
    <source>
        <dbReference type="EMBL" id="KPC54639.1"/>
    </source>
</evidence>
<dbReference type="OrthoDB" id="8617477at2"/>